<dbReference type="GO" id="GO:0015288">
    <property type="term" value="F:porin activity"/>
    <property type="evidence" value="ECO:0007669"/>
    <property type="project" value="TreeGrafter"/>
</dbReference>
<evidence type="ECO:0000256" key="5">
    <source>
        <dbReference type="ARBA" id="ARBA00022692"/>
    </source>
</evidence>
<protein>
    <submittedName>
        <fullName evidence="9">Outer membrane efflux protein</fullName>
    </submittedName>
</protein>
<accession>A0A4R6T8B7</accession>
<dbReference type="PANTHER" id="PTHR30026:SF20">
    <property type="entry name" value="OUTER MEMBRANE PROTEIN TOLC"/>
    <property type="match status" value="1"/>
</dbReference>
<evidence type="ECO:0000313" key="10">
    <source>
        <dbReference type="Proteomes" id="UP000294535"/>
    </source>
</evidence>
<proteinExistence type="inferred from homology"/>
<dbReference type="GO" id="GO:0015562">
    <property type="term" value="F:efflux transmembrane transporter activity"/>
    <property type="evidence" value="ECO:0007669"/>
    <property type="project" value="InterPro"/>
</dbReference>
<evidence type="ECO:0000256" key="4">
    <source>
        <dbReference type="ARBA" id="ARBA00022452"/>
    </source>
</evidence>
<organism evidence="9 10">
    <name type="scientific">Algoriphagus boseongensis</name>
    <dbReference type="NCBI Taxonomy" id="1442587"/>
    <lineage>
        <taxon>Bacteria</taxon>
        <taxon>Pseudomonadati</taxon>
        <taxon>Bacteroidota</taxon>
        <taxon>Cytophagia</taxon>
        <taxon>Cytophagales</taxon>
        <taxon>Cyclobacteriaceae</taxon>
        <taxon>Algoriphagus</taxon>
    </lineage>
</organism>
<comment type="caution">
    <text evidence="9">The sequence shown here is derived from an EMBL/GenBank/DDBJ whole genome shotgun (WGS) entry which is preliminary data.</text>
</comment>
<dbReference type="GO" id="GO:1990281">
    <property type="term" value="C:efflux pump complex"/>
    <property type="evidence" value="ECO:0007669"/>
    <property type="project" value="TreeGrafter"/>
</dbReference>
<feature type="region of interest" description="Disordered" evidence="8">
    <location>
        <begin position="180"/>
        <end position="241"/>
    </location>
</feature>
<reference evidence="9 10" key="1">
    <citation type="submission" date="2019-03" db="EMBL/GenBank/DDBJ databases">
        <title>Genomic Encyclopedia of Type Strains, Phase III (KMG-III): the genomes of soil and plant-associated and newly described type strains.</title>
        <authorList>
            <person name="Whitman W."/>
        </authorList>
    </citation>
    <scope>NUCLEOTIDE SEQUENCE [LARGE SCALE GENOMIC DNA]</scope>
    <source>
        <strain evidence="9 10">CECT 8446</strain>
    </source>
</reference>
<keyword evidence="7" id="KW-0998">Cell outer membrane</keyword>
<keyword evidence="6" id="KW-0472">Membrane</keyword>
<keyword evidence="4" id="KW-1134">Transmembrane beta strand</keyword>
<dbReference type="AlphaFoldDB" id="A0A4R6T8B7"/>
<evidence type="ECO:0000256" key="3">
    <source>
        <dbReference type="ARBA" id="ARBA00022448"/>
    </source>
</evidence>
<dbReference type="SUPFAM" id="SSF56954">
    <property type="entry name" value="Outer membrane efflux proteins (OEP)"/>
    <property type="match status" value="2"/>
</dbReference>
<keyword evidence="10" id="KW-1185">Reference proteome</keyword>
<evidence type="ECO:0000256" key="7">
    <source>
        <dbReference type="ARBA" id="ARBA00023237"/>
    </source>
</evidence>
<evidence type="ECO:0000256" key="1">
    <source>
        <dbReference type="ARBA" id="ARBA00004442"/>
    </source>
</evidence>
<dbReference type="Gene3D" id="1.20.1600.10">
    <property type="entry name" value="Outer membrane efflux proteins (OEP)"/>
    <property type="match status" value="2"/>
</dbReference>
<dbReference type="RefSeq" id="WP_133552826.1">
    <property type="nucleotide sequence ID" value="NZ_SNYF01000005.1"/>
</dbReference>
<comment type="similarity">
    <text evidence="2">Belongs to the outer membrane factor (OMF) (TC 1.B.17) family.</text>
</comment>
<dbReference type="GO" id="GO:0009279">
    <property type="term" value="C:cell outer membrane"/>
    <property type="evidence" value="ECO:0007669"/>
    <property type="project" value="UniProtKB-SubCell"/>
</dbReference>
<dbReference type="Proteomes" id="UP000294535">
    <property type="component" value="Unassembled WGS sequence"/>
</dbReference>
<name>A0A4R6T8B7_9BACT</name>
<evidence type="ECO:0000313" key="9">
    <source>
        <dbReference type="EMBL" id="TDQ18951.1"/>
    </source>
</evidence>
<dbReference type="Pfam" id="PF02321">
    <property type="entry name" value="OEP"/>
    <property type="match status" value="1"/>
</dbReference>
<comment type="subcellular location">
    <subcellularLocation>
        <location evidence="1">Cell outer membrane</location>
    </subcellularLocation>
</comment>
<sequence length="493" mass="55266">METKSLNFRSSISPTRFLSVVRGLGGLLILLFSLSLQAQTLDDYIIQAAENNPGLKASYARYEAAMERINQPGLPDPELQAGFFFRPMERFMGNQQADIRLMQMFPWFGMISTQKEEANYMAQAQYQLFLEEKNQLLYQVKSTWYEMIRLNEEVRISQENLEFLKKYERLALIKYQAAAGGSSSSSSSPMSSSSNSSMSSTSSGGSGMASMSGGNTSSSAMSQTTSPSTSMSSGGMSTSGSSMSDILQIRISIKELENTIAQQIADLEPLQIKFNQLLNREISEEIMLPTGFVPIQLDAEKLTVLDSIQANNPMLAMYDSEFSAYEQQAKMAKLDGRPMLGAGVNYMPFTSREENGMMMGGRDMVMPMVSLSLPIYRKKINSRVKEAELLQEATVLEKEKIKNLLAMEWANAYRDWENAERKIQLYGEQRDLTNQNLNLLITAYSADGRDFEEILRAQQQLLNYQLLEISAINMQHQSLAKLEMLSSSSIPLN</sequence>
<evidence type="ECO:0000256" key="2">
    <source>
        <dbReference type="ARBA" id="ARBA00007613"/>
    </source>
</evidence>
<gene>
    <name evidence="9" type="ORF">DFQ04_0762</name>
</gene>
<evidence type="ECO:0000256" key="6">
    <source>
        <dbReference type="ARBA" id="ARBA00023136"/>
    </source>
</evidence>
<keyword evidence="3" id="KW-0813">Transport</keyword>
<dbReference type="OrthoDB" id="1680428at2"/>
<dbReference type="InterPro" id="IPR051906">
    <property type="entry name" value="TolC-like"/>
</dbReference>
<evidence type="ECO:0000256" key="8">
    <source>
        <dbReference type="SAM" id="MobiDB-lite"/>
    </source>
</evidence>
<dbReference type="EMBL" id="SNYF01000005">
    <property type="protein sequence ID" value="TDQ18951.1"/>
    <property type="molecule type" value="Genomic_DNA"/>
</dbReference>
<dbReference type="InterPro" id="IPR003423">
    <property type="entry name" value="OMP_efflux"/>
</dbReference>
<dbReference type="PANTHER" id="PTHR30026">
    <property type="entry name" value="OUTER MEMBRANE PROTEIN TOLC"/>
    <property type="match status" value="1"/>
</dbReference>
<keyword evidence="5" id="KW-0812">Transmembrane</keyword>